<keyword evidence="2" id="KW-1185">Reference proteome</keyword>
<comment type="caution">
    <text evidence="1">The sequence shown here is derived from an EMBL/GenBank/DDBJ whole genome shotgun (WGS) entry which is preliminary data.</text>
</comment>
<feature type="non-terminal residue" evidence="1">
    <location>
        <position position="1"/>
    </location>
</feature>
<dbReference type="RefSeq" id="WP_210311879.1">
    <property type="nucleotide sequence ID" value="NZ_JACHBU010000024.1"/>
</dbReference>
<sequence length="82" mass="8370">GMAGQAAPVAPAIGPVGQIVRAVGMGDLIVQTDPVVPIDRSDQTVRIGQPGPTVQTDRKDRRGRIATTLETGVVIGPTAVTT</sequence>
<organism evidence="1 2">
    <name type="scientific">Rhizobium soli</name>
    <dbReference type="NCBI Taxonomy" id="424798"/>
    <lineage>
        <taxon>Bacteria</taxon>
        <taxon>Pseudomonadati</taxon>
        <taxon>Pseudomonadota</taxon>
        <taxon>Alphaproteobacteria</taxon>
        <taxon>Hyphomicrobiales</taxon>
        <taxon>Rhizobiaceae</taxon>
        <taxon>Rhizobium/Agrobacterium group</taxon>
        <taxon>Rhizobium</taxon>
    </lineage>
</organism>
<dbReference type="EMBL" id="JACHBU010000024">
    <property type="protein sequence ID" value="MBB6511213.1"/>
    <property type="molecule type" value="Genomic_DNA"/>
</dbReference>
<evidence type="ECO:0000313" key="2">
    <source>
        <dbReference type="Proteomes" id="UP000585437"/>
    </source>
</evidence>
<proteinExistence type="predicted"/>
<gene>
    <name evidence="1" type="ORF">F4695_004611</name>
</gene>
<dbReference type="AlphaFoldDB" id="A0A7X0JP52"/>
<dbReference type="Proteomes" id="UP000585437">
    <property type="component" value="Unassembled WGS sequence"/>
</dbReference>
<name>A0A7X0JP52_9HYPH</name>
<accession>A0A7X0JP52</accession>
<protein>
    <submittedName>
        <fullName evidence="1">Uncharacterized protein</fullName>
    </submittedName>
</protein>
<evidence type="ECO:0000313" key="1">
    <source>
        <dbReference type="EMBL" id="MBB6511213.1"/>
    </source>
</evidence>
<reference evidence="1 2" key="1">
    <citation type="submission" date="2020-08" db="EMBL/GenBank/DDBJ databases">
        <title>The Agave Microbiome: Exploring the role of microbial communities in plant adaptations to desert environments.</title>
        <authorList>
            <person name="Partida-Martinez L.P."/>
        </authorList>
    </citation>
    <scope>NUCLEOTIDE SEQUENCE [LARGE SCALE GENOMIC DNA]</scope>
    <source>
        <strain evidence="1 2">AS3.12</strain>
    </source>
</reference>